<dbReference type="Pfam" id="PF02563">
    <property type="entry name" value="Poly_export"/>
    <property type="match status" value="1"/>
</dbReference>
<evidence type="ECO:0000313" key="4">
    <source>
        <dbReference type="EMBL" id="WAJ70984.1"/>
    </source>
</evidence>
<name>A0ABY7ARK9_9ALTE</name>
<dbReference type="EMBL" id="CP109965">
    <property type="protein sequence ID" value="WAJ70984.1"/>
    <property type="molecule type" value="Genomic_DNA"/>
</dbReference>
<reference evidence="4" key="1">
    <citation type="submission" date="2022-10" db="EMBL/GenBank/DDBJ databases">
        <title>Catenovulum adriacola sp. nov. isolated in the Harbour of Susak.</title>
        <authorList>
            <person name="Schoch T."/>
            <person name="Reich S.J."/>
            <person name="Stoeferle S."/>
            <person name="Flaiz M."/>
            <person name="Kazda M."/>
            <person name="Riedel C.U."/>
            <person name="Duerre P."/>
        </authorList>
    </citation>
    <scope>NUCLEOTIDE SEQUENCE</scope>
    <source>
        <strain evidence="4">TS8</strain>
    </source>
</reference>
<dbReference type="InterPro" id="IPR049712">
    <property type="entry name" value="Poly_export"/>
</dbReference>
<sequence>MKWSTNIILFVVLLLSVNLQANELTGYQLGPDDKISINIFNEPDLSAKSLKISINGAVSLPLIGQVSVLGLTTSQVESKIAALYLNGYLKDPQVSVSVIEYRQFYINGEVKSPGGYHYREGLTVQKAISLAGGFTPRAARNDITLIRENNNHEKKAKLSDLVKPGDLITIDESFF</sequence>
<dbReference type="Pfam" id="PF10531">
    <property type="entry name" value="SLBB"/>
    <property type="match status" value="1"/>
</dbReference>
<evidence type="ECO:0000259" key="2">
    <source>
        <dbReference type="Pfam" id="PF02563"/>
    </source>
</evidence>
<proteinExistence type="predicted"/>
<accession>A0ABY7ARK9</accession>
<dbReference type="Proteomes" id="UP001163726">
    <property type="component" value="Chromosome"/>
</dbReference>
<evidence type="ECO:0000259" key="3">
    <source>
        <dbReference type="Pfam" id="PF10531"/>
    </source>
</evidence>
<feature type="domain" description="Soluble ligand binding" evidence="3">
    <location>
        <begin position="104"/>
        <end position="148"/>
    </location>
</feature>
<dbReference type="InterPro" id="IPR003715">
    <property type="entry name" value="Poly_export_N"/>
</dbReference>
<dbReference type="PANTHER" id="PTHR33619">
    <property type="entry name" value="POLYSACCHARIDE EXPORT PROTEIN GFCE-RELATED"/>
    <property type="match status" value="1"/>
</dbReference>
<organism evidence="4 5">
    <name type="scientific">Catenovulum adriaticum</name>
    <dbReference type="NCBI Taxonomy" id="2984846"/>
    <lineage>
        <taxon>Bacteria</taxon>
        <taxon>Pseudomonadati</taxon>
        <taxon>Pseudomonadota</taxon>
        <taxon>Gammaproteobacteria</taxon>
        <taxon>Alteromonadales</taxon>
        <taxon>Alteromonadaceae</taxon>
        <taxon>Catenovulum</taxon>
    </lineage>
</organism>
<keyword evidence="5" id="KW-1185">Reference proteome</keyword>
<evidence type="ECO:0000313" key="5">
    <source>
        <dbReference type="Proteomes" id="UP001163726"/>
    </source>
</evidence>
<protein>
    <submittedName>
        <fullName evidence="4">Polysaccharide export protein</fullName>
    </submittedName>
</protein>
<gene>
    <name evidence="4" type="ORF">OLW01_04055</name>
</gene>
<dbReference type="InterPro" id="IPR019554">
    <property type="entry name" value="Soluble_ligand-bd"/>
</dbReference>
<evidence type="ECO:0000256" key="1">
    <source>
        <dbReference type="ARBA" id="ARBA00022729"/>
    </source>
</evidence>
<dbReference type="Gene3D" id="3.30.1950.10">
    <property type="entry name" value="wza like domain"/>
    <property type="match status" value="1"/>
</dbReference>
<dbReference type="RefSeq" id="WP_268075420.1">
    <property type="nucleotide sequence ID" value="NZ_CP109965.1"/>
</dbReference>
<dbReference type="Gene3D" id="3.10.560.10">
    <property type="entry name" value="Outer membrane lipoprotein wza domain like"/>
    <property type="match status" value="1"/>
</dbReference>
<dbReference type="PANTHER" id="PTHR33619:SF3">
    <property type="entry name" value="POLYSACCHARIDE EXPORT PROTEIN GFCE-RELATED"/>
    <property type="match status" value="1"/>
</dbReference>
<keyword evidence="1" id="KW-0732">Signal</keyword>
<feature type="domain" description="Polysaccharide export protein N-terminal" evidence="2">
    <location>
        <begin position="25"/>
        <end position="98"/>
    </location>
</feature>